<accession>A0ABP4V969</accession>
<dbReference type="SUPFAM" id="SSF54427">
    <property type="entry name" value="NTF2-like"/>
    <property type="match status" value="1"/>
</dbReference>
<reference evidence="3" key="1">
    <citation type="journal article" date="2019" name="Int. J. Syst. Evol. Microbiol.">
        <title>The Global Catalogue of Microorganisms (GCM) 10K type strain sequencing project: providing services to taxonomists for standard genome sequencing and annotation.</title>
        <authorList>
            <consortium name="The Broad Institute Genomics Platform"/>
            <consortium name="The Broad Institute Genome Sequencing Center for Infectious Disease"/>
            <person name="Wu L."/>
            <person name="Ma J."/>
        </authorList>
    </citation>
    <scope>NUCLEOTIDE SEQUENCE [LARGE SCALE GENOMIC DNA]</scope>
    <source>
        <strain evidence="3">JCM 15589</strain>
    </source>
</reference>
<dbReference type="RefSeq" id="WP_344247208.1">
    <property type="nucleotide sequence ID" value="NZ_BAAAPM010000003.1"/>
</dbReference>
<feature type="domain" description="DUF4440" evidence="1">
    <location>
        <begin position="19"/>
        <end position="123"/>
    </location>
</feature>
<gene>
    <name evidence="2" type="ORF">GCM10009809_15050</name>
</gene>
<dbReference type="EMBL" id="BAAAPM010000003">
    <property type="protein sequence ID" value="GAA1720298.1"/>
    <property type="molecule type" value="Genomic_DNA"/>
</dbReference>
<organism evidence="2 3">
    <name type="scientific">Isoptericola hypogeus</name>
    <dbReference type="NCBI Taxonomy" id="300179"/>
    <lineage>
        <taxon>Bacteria</taxon>
        <taxon>Bacillati</taxon>
        <taxon>Actinomycetota</taxon>
        <taxon>Actinomycetes</taxon>
        <taxon>Micrococcales</taxon>
        <taxon>Promicromonosporaceae</taxon>
        <taxon>Isoptericola</taxon>
    </lineage>
</organism>
<dbReference type="InterPro" id="IPR032710">
    <property type="entry name" value="NTF2-like_dom_sf"/>
</dbReference>
<dbReference type="Pfam" id="PF14534">
    <property type="entry name" value="DUF4440"/>
    <property type="match status" value="1"/>
</dbReference>
<dbReference type="Proteomes" id="UP001501138">
    <property type="component" value="Unassembled WGS sequence"/>
</dbReference>
<evidence type="ECO:0000313" key="2">
    <source>
        <dbReference type="EMBL" id="GAA1720298.1"/>
    </source>
</evidence>
<evidence type="ECO:0000259" key="1">
    <source>
        <dbReference type="Pfam" id="PF14534"/>
    </source>
</evidence>
<evidence type="ECO:0000313" key="3">
    <source>
        <dbReference type="Proteomes" id="UP001501138"/>
    </source>
</evidence>
<protein>
    <recommendedName>
        <fullName evidence="1">DUF4440 domain-containing protein</fullName>
    </recommendedName>
</protein>
<comment type="caution">
    <text evidence="2">The sequence shown here is derived from an EMBL/GenBank/DDBJ whole genome shotgun (WGS) entry which is preliminary data.</text>
</comment>
<dbReference type="InterPro" id="IPR027843">
    <property type="entry name" value="DUF4440"/>
</dbReference>
<name>A0ABP4V969_9MICO</name>
<dbReference type="Gene3D" id="3.10.450.50">
    <property type="match status" value="1"/>
</dbReference>
<sequence>MSDAATTTGSRDPVHAELVAVDQEWTRAIVSNDAGQIGSFMADDWVIVSESGIATKEQFLTYVASGGLTHSAMDRVGEPRVRVYGDVAVLTTRATNTAHYEGRRFDADEWTTSMFVRRDGRWLCVLSHITPVASP</sequence>
<keyword evidence="3" id="KW-1185">Reference proteome</keyword>
<proteinExistence type="predicted"/>